<organism evidence="3 4">
    <name type="scientific">Galerina marginata (strain CBS 339.88)</name>
    <dbReference type="NCBI Taxonomy" id="685588"/>
    <lineage>
        <taxon>Eukaryota</taxon>
        <taxon>Fungi</taxon>
        <taxon>Dikarya</taxon>
        <taxon>Basidiomycota</taxon>
        <taxon>Agaricomycotina</taxon>
        <taxon>Agaricomycetes</taxon>
        <taxon>Agaricomycetidae</taxon>
        <taxon>Agaricales</taxon>
        <taxon>Agaricineae</taxon>
        <taxon>Strophariaceae</taxon>
        <taxon>Galerina</taxon>
    </lineage>
</organism>
<dbReference type="InterPro" id="IPR011990">
    <property type="entry name" value="TPR-like_helical_dom_sf"/>
</dbReference>
<dbReference type="Proteomes" id="UP000027222">
    <property type="component" value="Unassembled WGS sequence"/>
</dbReference>
<feature type="repeat" description="TPR" evidence="1">
    <location>
        <begin position="460"/>
        <end position="493"/>
    </location>
</feature>
<name>A0A067SLF7_GALM3</name>
<dbReference type="EMBL" id="KL142391">
    <property type="protein sequence ID" value="KDR71780.1"/>
    <property type="molecule type" value="Genomic_DNA"/>
</dbReference>
<dbReference type="InterPro" id="IPR019734">
    <property type="entry name" value="TPR_rpt"/>
</dbReference>
<dbReference type="Gene3D" id="1.25.40.10">
    <property type="entry name" value="Tetratricopeptide repeat domain"/>
    <property type="match status" value="4"/>
</dbReference>
<protein>
    <recommendedName>
        <fullName evidence="2">CHAT domain-containing protein</fullName>
    </recommendedName>
</protein>
<dbReference type="HOGENOM" id="CLU_001305_0_1_1"/>
<gene>
    <name evidence="3" type="ORF">GALMADRAFT_126706</name>
</gene>
<evidence type="ECO:0000313" key="4">
    <source>
        <dbReference type="Proteomes" id="UP000027222"/>
    </source>
</evidence>
<dbReference type="PANTHER" id="PTHR19959:SF119">
    <property type="entry name" value="FUNGAL LIPASE-LIKE DOMAIN-CONTAINING PROTEIN"/>
    <property type="match status" value="1"/>
</dbReference>
<proteinExistence type="predicted"/>
<dbReference type="PANTHER" id="PTHR19959">
    <property type="entry name" value="KINESIN LIGHT CHAIN"/>
    <property type="match status" value="1"/>
</dbReference>
<sequence length="1376" mass="152927">MEEAKAELSLASLETAVFLFRQVLDNRPVNHPLHVEVMQDLANALGMNFTYTNQASDLEEYLILRRELREATVGSLYDINRSAKAYDDDEDITGMSELARDSLHDFQKSASSETMDTVIFLLQTSISELPDLHPKQFSALTTLADALYTRFNHSADISGLNNAISTLQRARASVSETVWQESRMSYRLCIMLMSRFDVTSNVLDLQNAFSLVFGADVQEIGTETSEDAADAVNTAADLCTQFIATRDLDYLNIAIALSRDAIVRLPISSDNYAAGSNNLASALSMRFDELHERSDLDEAIALDRQVLKLRPPPEPIGSMALGNLATALSARFRKWPQLVDLDEAISVMRQVLQFNPVDLPKVFNDLGDALLTRLERGASPNRQVDLDEAISLFKKSLGLLAPQHINRSNVLNNLACALRIRFDEGGQERDLSGCILFHRLALELRPQPHVGRSTTLNNLANALTAKAEKGGQQDDLNEAISLYKQALEIQPLAHPERAMAMGNLGHALRVRAEWNGDQNDLEESISFNREALKIRPAPHRFGIMALSNLAAALMVRFLTMGQQRDLDEAISVNRQTLEYRPPSHPDRSKSLNNLASVLYFRFEQTGQQIDLDEAISLHRQVLELRPYPHPHRSRSLSNLAAALHRQALLRENNRQTDLDEIVALYRQALELQSPTHPDRSGSLSNLGNVLLTQGDECRPTELIEAISLFREVLTLQPVTHLNRPAALSSLSDALRIQFMREGQSSDLHEATSLLREALDLQPISHPDRAAALYGLGTLLLLIHSQTDSGSHHLDEAMSLFSSATKCLFQPASQRLHFAKGWVIHGHEHRHASIIDAYDAVIQALPQVAALSSDIHSRQEALKTIGENWASYASRCAIEAGNLGKAIEFLEAGRAVFWSQALSLRSPLDQLRDIDPGLADKLRKIGMVLEAGSHCGGHSRQILDNQQRLTVDQETARLNRFNEEWSTCVEEVRKLEGFEEFMHPPRLSSLRHAASEHPVITLVANRDKSHCIIMQASGIHHIVLPRLHTRVLQKLVSLVQIAVSPLSVSRSSTEPIIENLDSLLEEGGRGMRVERGSLGSSDNVFKYVLKVLWDEVVKPVIDFLNIEKRKEETPLLQWCPTGLFTFLPIHAAGCYDADLESGRECAADYFISSFIPTIGSLVSQRQSSQSLTQPFKMMVVIDQQLASTKRELRNIEQHVSNDVLIKFGINHAPAEIETVASHLPSVSIAHFACHGTQDHGQPLNSGVKLSDGLLKVSKIMTGTMQNGSLAFLAACETAMGDEELPEEAMSIGACFLFSGFRRVIATMWEMRDEDGPAIADAFYEELCRCPDGVGESSVSIVPDTSRSARALHIALQKLRSRDVELRRWVPFIHMGQC</sequence>
<evidence type="ECO:0000256" key="1">
    <source>
        <dbReference type="PROSITE-ProRule" id="PRU00339"/>
    </source>
</evidence>
<dbReference type="PROSITE" id="PS50005">
    <property type="entry name" value="TPR"/>
    <property type="match status" value="1"/>
</dbReference>
<dbReference type="Pfam" id="PF12770">
    <property type="entry name" value="CHAT"/>
    <property type="match status" value="1"/>
</dbReference>
<evidence type="ECO:0000259" key="2">
    <source>
        <dbReference type="Pfam" id="PF12770"/>
    </source>
</evidence>
<evidence type="ECO:0000313" key="3">
    <source>
        <dbReference type="EMBL" id="KDR71780.1"/>
    </source>
</evidence>
<dbReference type="InterPro" id="IPR024983">
    <property type="entry name" value="CHAT_dom"/>
</dbReference>
<dbReference type="SUPFAM" id="SSF48452">
    <property type="entry name" value="TPR-like"/>
    <property type="match status" value="1"/>
</dbReference>
<dbReference type="OrthoDB" id="9991317at2759"/>
<keyword evidence="4" id="KW-1185">Reference proteome</keyword>
<reference evidence="4" key="1">
    <citation type="journal article" date="2014" name="Proc. Natl. Acad. Sci. U.S.A.">
        <title>Extensive sampling of basidiomycete genomes demonstrates inadequacy of the white-rot/brown-rot paradigm for wood decay fungi.</title>
        <authorList>
            <person name="Riley R."/>
            <person name="Salamov A.A."/>
            <person name="Brown D.W."/>
            <person name="Nagy L.G."/>
            <person name="Floudas D."/>
            <person name="Held B.W."/>
            <person name="Levasseur A."/>
            <person name="Lombard V."/>
            <person name="Morin E."/>
            <person name="Otillar R."/>
            <person name="Lindquist E.A."/>
            <person name="Sun H."/>
            <person name="LaButti K.M."/>
            <person name="Schmutz J."/>
            <person name="Jabbour D."/>
            <person name="Luo H."/>
            <person name="Baker S.E."/>
            <person name="Pisabarro A.G."/>
            <person name="Walton J.D."/>
            <person name="Blanchette R.A."/>
            <person name="Henrissat B."/>
            <person name="Martin F."/>
            <person name="Cullen D."/>
            <person name="Hibbett D.S."/>
            <person name="Grigoriev I.V."/>
        </authorList>
    </citation>
    <scope>NUCLEOTIDE SEQUENCE [LARGE SCALE GENOMIC DNA]</scope>
    <source>
        <strain evidence="4">CBS 339.88</strain>
    </source>
</reference>
<dbReference type="STRING" id="685588.A0A067SLF7"/>
<accession>A0A067SLF7</accession>
<feature type="domain" description="CHAT" evidence="2">
    <location>
        <begin position="1088"/>
        <end position="1375"/>
    </location>
</feature>
<keyword evidence="1" id="KW-0802">TPR repeat</keyword>